<evidence type="ECO:0000256" key="1">
    <source>
        <dbReference type="SAM" id="MobiDB-lite"/>
    </source>
</evidence>
<name>Q3J6N9_NITOC</name>
<dbReference type="InterPro" id="IPR035225">
    <property type="entry name" value="DUF5338"/>
</dbReference>
<gene>
    <name evidence="2" type="ordered locus">Noc_3066</name>
</gene>
<feature type="compositionally biased region" description="Polar residues" evidence="1">
    <location>
        <begin position="119"/>
        <end position="129"/>
    </location>
</feature>
<dbReference type="Pfam" id="PF17273">
    <property type="entry name" value="DUF5338"/>
    <property type="match status" value="1"/>
</dbReference>
<feature type="compositionally biased region" description="Basic and acidic residues" evidence="1">
    <location>
        <begin position="135"/>
        <end position="148"/>
    </location>
</feature>
<evidence type="ECO:0000313" key="3">
    <source>
        <dbReference type="Proteomes" id="UP000006838"/>
    </source>
</evidence>
<evidence type="ECO:0000313" key="2">
    <source>
        <dbReference type="EMBL" id="ABA59507.1"/>
    </source>
</evidence>
<protein>
    <submittedName>
        <fullName evidence="2">Uncharacterized protein</fullName>
    </submittedName>
</protein>
<sequence length="148" mass="16819">MTQKTLEVRLKCGKVTQNICSKSADKCNKRRSMTLSDKLKKCTQTRGQGQQAFLAQRREIARALKAGYPAKTVWSLLHEKGTMPVQYRTFMEYVNRYLKDNGQPQPQPAEISSLPPLNKSKSVTQSSQPPLAKRFQFDAKGKTKEELI</sequence>
<dbReference type="HOGENOM" id="CLU_147357_0_0_6"/>
<dbReference type="InParanoid" id="Q3J6N9"/>
<keyword evidence="3" id="KW-1185">Reference proteome</keyword>
<proteinExistence type="predicted"/>
<dbReference type="KEGG" id="noc:Noc_3066"/>
<organism evidence="2 3">
    <name type="scientific">Nitrosococcus oceani (strain ATCC 19707 / BCRC 17464 / JCM 30415 / NCIMB 11848 / C-107)</name>
    <dbReference type="NCBI Taxonomy" id="323261"/>
    <lineage>
        <taxon>Bacteria</taxon>
        <taxon>Pseudomonadati</taxon>
        <taxon>Pseudomonadota</taxon>
        <taxon>Gammaproteobacteria</taxon>
        <taxon>Chromatiales</taxon>
        <taxon>Chromatiaceae</taxon>
        <taxon>Nitrosococcus</taxon>
    </lineage>
</organism>
<dbReference type="RefSeq" id="WP_011331141.1">
    <property type="nucleotide sequence ID" value="NC_007484.1"/>
</dbReference>
<feature type="region of interest" description="Disordered" evidence="1">
    <location>
        <begin position="101"/>
        <end position="148"/>
    </location>
</feature>
<dbReference type="AlphaFoldDB" id="Q3J6N9"/>
<dbReference type="STRING" id="323261.Noc_3066"/>
<accession>Q3J6N9</accession>
<reference evidence="3" key="1">
    <citation type="journal article" date="2006" name="Appl. Environ. Microbiol.">
        <title>Complete genome sequence of the marine, chemolithoautotrophic, ammonia-oxidizing bacterium Nitrosococcus oceani ATCC 19707.</title>
        <authorList>
            <person name="Klotz M.G."/>
            <person name="Arp D.J."/>
            <person name="Chain P.S.G."/>
            <person name="El-Sheikh A.F."/>
            <person name="Hauser L.J."/>
            <person name="Hommes N.G."/>
            <person name="Larimer F.W."/>
            <person name="Malfatti S.A."/>
            <person name="Norton J.M."/>
            <person name="Poret-Peterson A.T."/>
            <person name="Vergez L.M."/>
            <person name="Ward B.B."/>
        </authorList>
    </citation>
    <scope>NUCLEOTIDE SEQUENCE [LARGE SCALE GENOMIC DNA]</scope>
    <source>
        <strain evidence="3">ATCC 19707 / BCRC 17464 / NCIMB 11848 / C-107</strain>
    </source>
</reference>
<dbReference type="EMBL" id="CP000127">
    <property type="protein sequence ID" value="ABA59507.1"/>
    <property type="molecule type" value="Genomic_DNA"/>
</dbReference>
<dbReference type="Proteomes" id="UP000006838">
    <property type="component" value="Chromosome"/>
</dbReference>